<sequence length="131" mass="15284">MSPITRDRVRLHGGEICPRAGGLDHAPTERARHYRHLEGLRVCPAINLSLAPGRQHDRPAARLRRRQFQVQPALVDLHPAVIAVEPCSRLNFLNTQSIITLILMIIRRITYSSQRRYQYDFFLHLRSRRCR</sequence>
<name>A0A2R6VX12_MARPO</name>
<accession>A0A2R6VX12</accession>
<dbReference type="EMBL" id="KZ772944">
    <property type="protein sequence ID" value="PTQ26141.1"/>
    <property type="molecule type" value="Genomic_DNA"/>
</dbReference>
<dbReference type="Gramene" id="MpVg01010.1">
    <property type="protein sequence ID" value="MpVg01010.1.cds1"/>
    <property type="gene ID" value="MpVg01010"/>
</dbReference>
<dbReference type="AlphaFoldDB" id="A0A2R6VX12"/>
<organism evidence="1 2">
    <name type="scientific">Marchantia polymorpha</name>
    <name type="common">Common liverwort</name>
    <name type="synonym">Marchantia aquatica</name>
    <dbReference type="NCBI Taxonomy" id="3197"/>
    <lineage>
        <taxon>Eukaryota</taxon>
        <taxon>Viridiplantae</taxon>
        <taxon>Streptophyta</taxon>
        <taxon>Embryophyta</taxon>
        <taxon>Marchantiophyta</taxon>
        <taxon>Marchantiopsida</taxon>
        <taxon>Marchantiidae</taxon>
        <taxon>Marchantiales</taxon>
        <taxon>Marchantiaceae</taxon>
        <taxon>Marchantia</taxon>
    </lineage>
</organism>
<keyword evidence="2" id="KW-1185">Reference proteome</keyword>
<reference evidence="2" key="1">
    <citation type="journal article" date="2017" name="Cell">
        <title>Insights into land plant evolution garnered from the Marchantia polymorpha genome.</title>
        <authorList>
            <person name="Bowman J.L."/>
            <person name="Kohchi T."/>
            <person name="Yamato K.T."/>
            <person name="Jenkins J."/>
            <person name="Shu S."/>
            <person name="Ishizaki K."/>
            <person name="Yamaoka S."/>
            <person name="Nishihama R."/>
            <person name="Nakamura Y."/>
            <person name="Berger F."/>
            <person name="Adam C."/>
            <person name="Aki S.S."/>
            <person name="Althoff F."/>
            <person name="Araki T."/>
            <person name="Arteaga-Vazquez M.A."/>
            <person name="Balasubrmanian S."/>
            <person name="Barry K."/>
            <person name="Bauer D."/>
            <person name="Boehm C.R."/>
            <person name="Briginshaw L."/>
            <person name="Caballero-Perez J."/>
            <person name="Catarino B."/>
            <person name="Chen F."/>
            <person name="Chiyoda S."/>
            <person name="Chovatia M."/>
            <person name="Davies K.M."/>
            <person name="Delmans M."/>
            <person name="Demura T."/>
            <person name="Dierschke T."/>
            <person name="Dolan L."/>
            <person name="Dorantes-Acosta A.E."/>
            <person name="Eklund D.M."/>
            <person name="Florent S.N."/>
            <person name="Flores-Sandoval E."/>
            <person name="Fujiyama A."/>
            <person name="Fukuzawa H."/>
            <person name="Galik B."/>
            <person name="Grimanelli D."/>
            <person name="Grimwood J."/>
            <person name="Grossniklaus U."/>
            <person name="Hamada T."/>
            <person name="Haseloff J."/>
            <person name="Hetherington A.J."/>
            <person name="Higo A."/>
            <person name="Hirakawa Y."/>
            <person name="Hundley H.N."/>
            <person name="Ikeda Y."/>
            <person name="Inoue K."/>
            <person name="Inoue S.I."/>
            <person name="Ishida S."/>
            <person name="Jia Q."/>
            <person name="Kakita M."/>
            <person name="Kanazawa T."/>
            <person name="Kawai Y."/>
            <person name="Kawashima T."/>
            <person name="Kennedy M."/>
            <person name="Kinose K."/>
            <person name="Kinoshita T."/>
            <person name="Kohara Y."/>
            <person name="Koide E."/>
            <person name="Komatsu K."/>
            <person name="Kopischke S."/>
            <person name="Kubo M."/>
            <person name="Kyozuka J."/>
            <person name="Lagercrantz U."/>
            <person name="Lin S.S."/>
            <person name="Lindquist E."/>
            <person name="Lipzen A.M."/>
            <person name="Lu C.W."/>
            <person name="De Luna E."/>
            <person name="Martienssen R.A."/>
            <person name="Minamino N."/>
            <person name="Mizutani M."/>
            <person name="Mizutani M."/>
            <person name="Mochizuki N."/>
            <person name="Monte I."/>
            <person name="Mosher R."/>
            <person name="Nagasaki H."/>
            <person name="Nakagami H."/>
            <person name="Naramoto S."/>
            <person name="Nishitani K."/>
            <person name="Ohtani M."/>
            <person name="Okamoto T."/>
            <person name="Okumura M."/>
            <person name="Phillips J."/>
            <person name="Pollak B."/>
            <person name="Reinders A."/>
            <person name="Rovekamp M."/>
            <person name="Sano R."/>
            <person name="Sawa S."/>
            <person name="Schmid M.W."/>
            <person name="Shirakawa M."/>
            <person name="Solano R."/>
            <person name="Spunde A."/>
            <person name="Suetsugu N."/>
            <person name="Sugano S."/>
            <person name="Sugiyama A."/>
            <person name="Sun R."/>
            <person name="Suzuki Y."/>
            <person name="Takenaka M."/>
            <person name="Takezawa D."/>
            <person name="Tomogane H."/>
            <person name="Tsuzuki M."/>
            <person name="Ueda T."/>
            <person name="Umeda M."/>
            <person name="Ward J.M."/>
            <person name="Watanabe Y."/>
            <person name="Yazaki K."/>
            <person name="Yokoyama R."/>
            <person name="Yoshitake Y."/>
            <person name="Yotsui I."/>
            <person name="Zachgo S."/>
            <person name="Schmutz J."/>
        </authorList>
    </citation>
    <scope>NUCLEOTIDE SEQUENCE [LARGE SCALE GENOMIC DNA]</scope>
    <source>
        <strain evidence="2">Tak-1</strain>
    </source>
</reference>
<protein>
    <submittedName>
        <fullName evidence="1">Uncharacterized protein</fullName>
    </submittedName>
</protein>
<evidence type="ECO:0000313" key="2">
    <source>
        <dbReference type="Proteomes" id="UP000244005"/>
    </source>
</evidence>
<dbReference type="Proteomes" id="UP000244005">
    <property type="component" value="Chromosome Y"/>
</dbReference>
<gene>
    <name evidence="1" type="ORF">MARPO_YA0021</name>
</gene>
<proteinExistence type="predicted"/>
<evidence type="ECO:0000313" key="1">
    <source>
        <dbReference type="EMBL" id="PTQ26141.1"/>
    </source>
</evidence>